<protein>
    <submittedName>
        <fullName evidence="1">Uncharacterized protein</fullName>
    </submittedName>
</protein>
<feature type="non-terminal residue" evidence="1">
    <location>
        <position position="62"/>
    </location>
</feature>
<dbReference type="EMBL" id="BART01020658">
    <property type="protein sequence ID" value="GAH05091.1"/>
    <property type="molecule type" value="Genomic_DNA"/>
</dbReference>
<sequence>MATYPPRECGIATFTKDLITAMDKKFSPSIKSKILVMNNKNDINYENIEEVLFDIADNDISA</sequence>
<name>X1CAD8_9ZZZZ</name>
<dbReference type="AlphaFoldDB" id="X1CAD8"/>
<reference evidence="1" key="1">
    <citation type="journal article" date="2014" name="Front. Microbiol.">
        <title>High frequency of phylogenetically diverse reductive dehalogenase-homologous genes in deep subseafloor sedimentary metagenomes.</title>
        <authorList>
            <person name="Kawai M."/>
            <person name="Futagami T."/>
            <person name="Toyoda A."/>
            <person name="Takaki Y."/>
            <person name="Nishi S."/>
            <person name="Hori S."/>
            <person name="Arai W."/>
            <person name="Tsubouchi T."/>
            <person name="Morono Y."/>
            <person name="Uchiyama I."/>
            <person name="Ito T."/>
            <person name="Fujiyama A."/>
            <person name="Inagaki F."/>
            <person name="Takami H."/>
        </authorList>
    </citation>
    <scope>NUCLEOTIDE SEQUENCE</scope>
    <source>
        <strain evidence="1">Expedition CK06-06</strain>
    </source>
</reference>
<proteinExistence type="predicted"/>
<comment type="caution">
    <text evidence="1">The sequence shown here is derived from an EMBL/GenBank/DDBJ whole genome shotgun (WGS) entry which is preliminary data.</text>
</comment>
<gene>
    <name evidence="1" type="ORF">S01H4_38313</name>
</gene>
<evidence type="ECO:0000313" key="1">
    <source>
        <dbReference type="EMBL" id="GAH05091.1"/>
    </source>
</evidence>
<organism evidence="1">
    <name type="scientific">marine sediment metagenome</name>
    <dbReference type="NCBI Taxonomy" id="412755"/>
    <lineage>
        <taxon>unclassified sequences</taxon>
        <taxon>metagenomes</taxon>
        <taxon>ecological metagenomes</taxon>
    </lineage>
</organism>
<accession>X1CAD8</accession>